<proteinExistence type="predicted"/>
<keyword evidence="2" id="KW-1185">Reference proteome</keyword>
<dbReference type="Proteomes" id="UP001209540">
    <property type="component" value="Unassembled WGS sequence"/>
</dbReference>
<evidence type="ECO:0000313" key="2">
    <source>
        <dbReference type="Proteomes" id="UP001209540"/>
    </source>
</evidence>
<accession>A0AAD5JZV1</accession>
<evidence type="ECO:0008006" key="3">
    <source>
        <dbReference type="Google" id="ProtNLM"/>
    </source>
</evidence>
<sequence length="395" mass="44580">MDHNHLQKPLPIPTATPNVVYQEIFDHNPVQALRQWQQERQRQQQQPLLLQHEASLELSLGFRRSERFRIFYIIKITGFFVITNYVRNTCGLPGHRRTTHRDCLANPNRIATREQNQNEERDYDDSRVAVPVPVCASCGQEGHSCSTHNSCPNNHSNISNGISNGNANEEPNLEATPSVRVCASCGQEGHLRNTHRSCPNYCSHPNNIQQQNEGAVELPPLNPTPPAISQLLRGTDTDSQQFRAYIHSFNSALGFTSLGVNADQNVANFHGRAYNFRIHGSVYHRIGSLLTADNRPAFAQIYVHYPATEAANRQAVSNVQHNNNTLQISENTPDRRSYNAPTAEEVGIIIIGNHGENVGHRDIVLRTRPNRLERISEMHQLYDSLQYLPIFLEVG</sequence>
<dbReference type="AlphaFoldDB" id="A0AAD5JZV1"/>
<reference evidence="1" key="2">
    <citation type="submission" date="2023-02" db="EMBL/GenBank/DDBJ databases">
        <authorList>
            <consortium name="DOE Joint Genome Institute"/>
            <person name="Mondo S.J."/>
            <person name="Chang Y."/>
            <person name="Wang Y."/>
            <person name="Ahrendt S."/>
            <person name="Andreopoulos W."/>
            <person name="Barry K."/>
            <person name="Beard J."/>
            <person name="Benny G.L."/>
            <person name="Blankenship S."/>
            <person name="Bonito G."/>
            <person name="Cuomo C."/>
            <person name="Desiro A."/>
            <person name="Gervers K.A."/>
            <person name="Hundley H."/>
            <person name="Kuo A."/>
            <person name="LaButti K."/>
            <person name="Lang B.F."/>
            <person name="Lipzen A."/>
            <person name="O'Donnell K."/>
            <person name="Pangilinan J."/>
            <person name="Reynolds N."/>
            <person name="Sandor L."/>
            <person name="Smith M.W."/>
            <person name="Tsang A."/>
            <person name="Grigoriev I.V."/>
            <person name="Stajich J.E."/>
            <person name="Spatafora J.W."/>
        </authorList>
    </citation>
    <scope>NUCLEOTIDE SEQUENCE</scope>
    <source>
        <strain evidence="1">RSA 2281</strain>
    </source>
</reference>
<dbReference type="PANTHER" id="PTHR45786:SF74">
    <property type="entry name" value="ATP-DEPENDENT DNA HELICASE"/>
    <property type="match status" value="1"/>
</dbReference>
<protein>
    <recommendedName>
        <fullName evidence="3">CCHC-type domain-containing protein</fullName>
    </recommendedName>
</protein>
<evidence type="ECO:0000313" key="1">
    <source>
        <dbReference type="EMBL" id="KAI9244700.1"/>
    </source>
</evidence>
<dbReference type="PANTHER" id="PTHR45786">
    <property type="entry name" value="DNA BINDING PROTEIN-LIKE"/>
    <property type="match status" value="1"/>
</dbReference>
<organism evidence="1 2">
    <name type="scientific">Phascolomyces articulosus</name>
    <dbReference type="NCBI Taxonomy" id="60185"/>
    <lineage>
        <taxon>Eukaryota</taxon>
        <taxon>Fungi</taxon>
        <taxon>Fungi incertae sedis</taxon>
        <taxon>Mucoromycota</taxon>
        <taxon>Mucoromycotina</taxon>
        <taxon>Mucoromycetes</taxon>
        <taxon>Mucorales</taxon>
        <taxon>Lichtheimiaceae</taxon>
        <taxon>Phascolomyces</taxon>
    </lineage>
</organism>
<dbReference type="EMBL" id="JAIXMP010000057">
    <property type="protein sequence ID" value="KAI9244700.1"/>
    <property type="molecule type" value="Genomic_DNA"/>
</dbReference>
<name>A0AAD5JZV1_9FUNG</name>
<reference evidence="1" key="1">
    <citation type="journal article" date="2022" name="IScience">
        <title>Evolution of zygomycete secretomes and the origins of terrestrial fungal ecologies.</title>
        <authorList>
            <person name="Chang Y."/>
            <person name="Wang Y."/>
            <person name="Mondo S."/>
            <person name="Ahrendt S."/>
            <person name="Andreopoulos W."/>
            <person name="Barry K."/>
            <person name="Beard J."/>
            <person name="Benny G.L."/>
            <person name="Blankenship S."/>
            <person name="Bonito G."/>
            <person name="Cuomo C."/>
            <person name="Desiro A."/>
            <person name="Gervers K.A."/>
            <person name="Hundley H."/>
            <person name="Kuo A."/>
            <person name="LaButti K."/>
            <person name="Lang B.F."/>
            <person name="Lipzen A."/>
            <person name="O'Donnell K."/>
            <person name="Pangilinan J."/>
            <person name="Reynolds N."/>
            <person name="Sandor L."/>
            <person name="Smith M.E."/>
            <person name="Tsang A."/>
            <person name="Grigoriev I.V."/>
            <person name="Stajich J.E."/>
            <person name="Spatafora J.W."/>
        </authorList>
    </citation>
    <scope>NUCLEOTIDE SEQUENCE</scope>
    <source>
        <strain evidence="1">RSA 2281</strain>
    </source>
</reference>
<gene>
    <name evidence="1" type="ORF">BDA99DRAFT_566157</name>
</gene>
<comment type="caution">
    <text evidence="1">The sequence shown here is derived from an EMBL/GenBank/DDBJ whole genome shotgun (WGS) entry which is preliminary data.</text>
</comment>